<dbReference type="EMBL" id="SMMG02000001">
    <property type="protein sequence ID" value="KAA3488369.1"/>
    <property type="molecule type" value="Genomic_DNA"/>
</dbReference>
<feature type="transmembrane region" description="Helical" evidence="1">
    <location>
        <begin position="50"/>
        <end position="68"/>
    </location>
</feature>
<protein>
    <submittedName>
        <fullName evidence="2">Mannan endo-1,4-beta-mannosidase 2-like</fullName>
    </submittedName>
</protein>
<proteinExistence type="predicted"/>
<comment type="caution">
    <text evidence="2">The sequence shown here is derived from an EMBL/GenBank/DDBJ whole genome shotgun (WGS) entry which is preliminary data.</text>
</comment>
<keyword evidence="1" id="KW-0472">Membrane</keyword>
<evidence type="ECO:0000313" key="3">
    <source>
        <dbReference type="Proteomes" id="UP000325315"/>
    </source>
</evidence>
<evidence type="ECO:0000256" key="1">
    <source>
        <dbReference type="SAM" id="Phobius"/>
    </source>
</evidence>
<keyword evidence="1" id="KW-1133">Transmembrane helix</keyword>
<gene>
    <name evidence="2" type="ORF">EPI10_032132</name>
</gene>
<dbReference type="AlphaFoldDB" id="A0A5B6X299"/>
<dbReference type="Proteomes" id="UP000325315">
    <property type="component" value="Unassembled WGS sequence"/>
</dbReference>
<sequence>MEADKKVKRQGPWRDLLQLSSLGADTLKLKENVSQCLCVEIRKTMGGNGVLYPILGFASCVAFIYMSFGDLKLSSLPKGLSLSFVERNGSHFILDSKPLYVNGWN</sequence>
<keyword evidence="1" id="KW-0812">Transmembrane</keyword>
<reference evidence="3" key="1">
    <citation type="journal article" date="2019" name="Plant Biotechnol. J.">
        <title>Genome sequencing of the Australian wild diploid species Gossypium australe highlights disease resistance and delayed gland morphogenesis.</title>
        <authorList>
            <person name="Cai Y."/>
            <person name="Cai X."/>
            <person name="Wang Q."/>
            <person name="Wang P."/>
            <person name="Zhang Y."/>
            <person name="Cai C."/>
            <person name="Xu Y."/>
            <person name="Wang K."/>
            <person name="Zhou Z."/>
            <person name="Wang C."/>
            <person name="Geng S."/>
            <person name="Li B."/>
            <person name="Dong Q."/>
            <person name="Hou Y."/>
            <person name="Wang H."/>
            <person name="Ai P."/>
            <person name="Liu Z."/>
            <person name="Yi F."/>
            <person name="Sun M."/>
            <person name="An G."/>
            <person name="Cheng J."/>
            <person name="Zhang Y."/>
            <person name="Shi Q."/>
            <person name="Xie Y."/>
            <person name="Shi X."/>
            <person name="Chang Y."/>
            <person name="Huang F."/>
            <person name="Chen Y."/>
            <person name="Hong S."/>
            <person name="Mi L."/>
            <person name="Sun Q."/>
            <person name="Zhang L."/>
            <person name="Zhou B."/>
            <person name="Peng R."/>
            <person name="Zhang X."/>
            <person name="Liu F."/>
        </authorList>
    </citation>
    <scope>NUCLEOTIDE SEQUENCE [LARGE SCALE GENOMIC DNA]</scope>
    <source>
        <strain evidence="3">cv. PA1801</strain>
    </source>
</reference>
<keyword evidence="3" id="KW-1185">Reference proteome</keyword>
<evidence type="ECO:0000313" key="2">
    <source>
        <dbReference type="EMBL" id="KAA3488369.1"/>
    </source>
</evidence>
<name>A0A5B6X299_9ROSI</name>
<organism evidence="2 3">
    <name type="scientific">Gossypium australe</name>
    <dbReference type="NCBI Taxonomy" id="47621"/>
    <lineage>
        <taxon>Eukaryota</taxon>
        <taxon>Viridiplantae</taxon>
        <taxon>Streptophyta</taxon>
        <taxon>Embryophyta</taxon>
        <taxon>Tracheophyta</taxon>
        <taxon>Spermatophyta</taxon>
        <taxon>Magnoliopsida</taxon>
        <taxon>eudicotyledons</taxon>
        <taxon>Gunneridae</taxon>
        <taxon>Pentapetalae</taxon>
        <taxon>rosids</taxon>
        <taxon>malvids</taxon>
        <taxon>Malvales</taxon>
        <taxon>Malvaceae</taxon>
        <taxon>Malvoideae</taxon>
        <taxon>Gossypium</taxon>
    </lineage>
</organism>
<accession>A0A5B6X299</accession>